<dbReference type="EMBL" id="UINC01000943">
    <property type="protein sequence ID" value="SUZ64804.1"/>
    <property type="molecule type" value="Genomic_DNA"/>
</dbReference>
<sequence length="316" mass="34436">MKHSLIISVLFLSFCLLAQDSSTVYNQKLNQLRSELGIGENAEFDNNAYSELIKRLASLGIEDEQLEDGYEWGGGEIGFEDYLKNNIDRLLSDFKLASMPSDSLKKEKIDLSADKPVAVQKDLIEIEQEVEPVKDLVVVKTSTKKDKKRKKKKRTSGKSMLTGLRIGSGLGKPLAKGTSLSDHASFFEPALSIRTPLGIGIGPVYTSLGYESSKYSFEAPEDTIASYFGSGSGPALFFNLGKIIKIGGENLEKYFILGIPSYDHGSGFIGGYDLNMFLGSFPVSLSVSSRMNIVSFDTGGTTYWVSASAGLGIDIR</sequence>
<evidence type="ECO:0000313" key="1">
    <source>
        <dbReference type="EMBL" id="SUZ64804.1"/>
    </source>
</evidence>
<protein>
    <submittedName>
        <fullName evidence="1">Uncharacterized protein</fullName>
    </submittedName>
</protein>
<accession>A0A381PDU9</accession>
<proteinExistence type="predicted"/>
<name>A0A381PDU9_9ZZZZ</name>
<reference evidence="1" key="1">
    <citation type="submission" date="2018-05" db="EMBL/GenBank/DDBJ databases">
        <authorList>
            <person name="Lanie J.A."/>
            <person name="Ng W.-L."/>
            <person name="Kazmierczak K.M."/>
            <person name="Andrzejewski T.M."/>
            <person name="Davidsen T.M."/>
            <person name="Wayne K.J."/>
            <person name="Tettelin H."/>
            <person name="Glass J.I."/>
            <person name="Rusch D."/>
            <person name="Podicherti R."/>
            <person name="Tsui H.-C.T."/>
            <person name="Winkler M.E."/>
        </authorList>
    </citation>
    <scope>NUCLEOTIDE SEQUENCE</scope>
</reference>
<dbReference type="AlphaFoldDB" id="A0A381PDU9"/>
<organism evidence="1">
    <name type="scientific">marine metagenome</name>
    <dbReference type="NCBI Taxonomy" id="408172"/>
    <lineage>
        <taxon>unclassified sequences</taxon>
        <taxon>metagenomes</taxon>
        <taxon>ecological metagenomes</taxon>
    </lineage>
</organism>
<gene>
    <name evidence="1" type="ORF">METZ01_LOCUS17658</name>
</gene>